<gene>
    <name evidence="4" type="primary">aroH</name>
    <name evidence="4" type="ORF">Pan153_26630</name>
</gene>
<feature type="binding site" evidence="2">
    <location>
        <position position="20"/>
    </location>
    <ligand>
        <name>prephenate</name>
        <dbReference type="ChEBI" id="CHEBI:29934"/>
    </ligand>
</feature>
<dbReference type="NCBIfam" id="TIGR01796">
    <property type="entry name" value="CM_mono_aroH"/>
    <property type="match status" value="1"/>
</dbReference>
<dbReference type="PANTHER" id="PTHR21164">
    <property type="entry name" value="CHORISMATE MUTASE"/>
    <property type="match status" value="1"/>
</dbReference>
<dbReference type="Gene3D" id="3.30.1330.40">
    <property type="entry name" value="RutC-like"/>
    <property type="match status" value="1"/>
</dbReference>
<keyword evidence="2 3" id="KW-0057">Aromatic amino acid biosynthesis</keyword>
<dbReference type="CDD" id="cd02185">
    <property type="entry name" value="AroH"/>
    <property type="match status" value="1"/>
</dbReference>
<proteinExistence type="predicted"/>
<dbReference type="PIRSF" id="PIRSF005965">
    <property type="entry name" value="Chor_mut_AroH"/>
    <property type="match status" value="1"/>
</dbReference>
<dbReference type="Pfam" id="PF07736">
    <property type="entry name" value="CM_1"/>
    <property type="match status" value="1"/>
</dbReference>
<reference evidence="4 5" key="1">
    <citation type="submission" date="2019-02" db="EMBL/GenBank/DDBJ databases">
        <title>Deep-cultivation of Planctomycetes and their phenomic and genomic characterization uncovers novel biology.</title>
        <authorList>
            <person name="Wiegand S."/>
            <person name="Jogler M."/>
            <person name="Boedeker C."/>
            <person name="Pinto D."/>
            <person name="Vollmers J."/>
            <person name="Rivas-Marin E."/>
            <person name="Kohn T."/>
            <person name="Peeters S.H."/>
            <person name="Heuer A."/>
            <person name="Rast P."/>
            <person name="Oberbeckmann S."/>
            <person name="Bunk B."/>
            <person name="Jeske O."/>
            <person name="Meyerdierks A."/>
            <person name="Storesund J.E."/>
            <person name="Kallscheuer N."/>
            <person name="Luecker S."/>
            <person name="Lage O.M."/>
            <person name="Pohl T."/>
            <person name="Merkel B.J."/>
            <person name="Hornburger P."/>
            <person name="Mueller R.-W."/>
            <person name="Bruemmer F."/>
            <person name="Labrenz M."/>
            <person name="Spormann A.M."/>
            <person name="Op den Camp H."/>
            <person name="Overmann J."/>
            <person name="Amann R."/>
            <person name="Jetten M.S.M."/>
            <person name="Mascher T."/>
            <person name="Medema M.H."/>
            <person name="Devos D.P."/>
            <person name="Kaster A.-K."/>
            <person name="Ovreas L."/>
            <person name="Rohde M."/>
            <person name="Galperin M.Y."/>
            <person name="Jogler C."/>
        </authorList>
    </citation>
    <scope>NUCLEOTIDE SEQUENCE [LARGE SCALE GENOMIC DNA]</scope>
    <source>
        <strain evidence="4 5">Pan153</strain>
    </source>
</reference>
<organism evidence="4 5">
    <name type="scientific">Gimesia panareensis</name>
    <dbReference type="NCBI Taxonomy" id="2527978"/>
    <lineage>
        <taxon>Bacteria</taxon>
        <taxon>Pseudomonadati</taxon>
        <taxon>Planctomycetota</taxon>
        <taxon>Planctomycetia</taxon>
        <taxon>Planctomycetales</taxon>
        <taxon>Planctomycetaceae</taxon>
        <taxon>Gimesia</taxon>
    </lineage>
</organism>
<dbReference type="EC" id="5.4.99.5" evidence="1 3"/>
<evidence type="ECO:0000256" key="1">
    <source>
        <dbReference type="NCBIfam" id="TIGR01796"/>
    </source>
</evidence>
<evidence type="ECO:0000313" key="4">
    <source>
        <dbReference type="EMBL" id="QDV18007.1"/>
    </source>
</evidence>
<dbReference type="PROSITE" id="PS51167">
    <property type="entry name" value="CHORISMATE_MUT_1"/>
    <property type="match status" value="1"/>
</dbReference>
<keyword evidence="2 3" id="KW-0028">Amino-acid biosynthesis</keyword>
<name>A0A518FNV3_9PLAN</name>
<dbReference type="PANTHER" id="PTHR21164:SF0">
    <property type="entry name" value="CHORISMATE MUTASE AROH"/>
    <property type="match status" value="1"/>
</dbReference>
<keyword evidence="3 4" id="KW-0413">Isomerase</keyword>
<dbReference type="GO" id="GO:0046417">
    <property type="term" value="P:chorismate metabolic process"/>
    <property type="evidence" value="ECO:0007669"/>
    <property type="project" value="TreeGrafter"/>
</dbReference>
<dbReference type="EMBL" id="CP036317">
    <property type="protein sequence ID" value="QDV18007.1"/>
    <property type="molecule type" value="Genomic_DNA"/>
</dbReference>
<evidence type="ECO:0000256" key="3">
    <source>
        <dbReference type="PROSITE-ProRule" id="PRU00514"/>
    </source>
</evidence>
<protein>
    <recommendedName>
        <fullName evidence="1 3">chorismate mutase</fullName>
        <ecNumber evidence="1 3">5.4.99.5</ecNumber>
    </recommendedName>
</protein>
<dbReference type="SUPFAM" id="SSF55298">
    <property type="entry name" value="YjgF-like"/>
    <property type="match status" value="1"/>
</dbReference>
<accession>A0A518FNV3</accession>
<dbReference type="InterPro" id="IPR035959">
    <property type="entry name" value="RutC-like_sf"/>
</dbReference>
<sequence length="136" mass="15005">MRQAIFQECLVLTMSVRGIRGATTVTQDVSAEVLSATRELLEQLLKANRIENFEDIVSVFFTTTPDLTSAFPAEAARELGMKSVPLICASEIAVKGAMPRCIRVMIHVNTDQKQSEVVHVYLNEAQKLRPDVASAQ</sequence>
<dbReference type="InterPro" id="IPR008243">
    <property type="entry name" value="Chorismate_mutase_AroH"/>
</dbReference>
<dbReference type="GO" id="GO:0009073">
    <property type="term" value="P:aromatic amino acid family biosynthetic process"/>
    <property type="evidence" value="ECO:0007669"/>
    <property type="project" value="UniProtKB-UniRule"/>
</dbReference>
<dbReference type="AlphaFoldDB" id="A0A518FNV3"/>
<feature type="binding site" evidence="2">
    <location>
        <position position="103"/>
    </location>
    <ligand>
        <name>prephenate</name>
        <dbReference type="ChEBI" id="CHEBI:29934"/>
    </ligand>
</feature>
<dbReference type="GO" id="GO:0004106">
    <property type="term" value="F:chorismate mutase activity"/>
    <property type="evidence" value="ECO:0007669"/>
    <property type="project" value="UniProtKB-UniRule"/>
</dbReference>
<feature type="binding site" evidence="2">
    <location>
        <position position="121"/>
    </location>
    <ligand>
        <name>prephenate</name>
        <dbReference type="ChEBI" id="CHEBI:29934"/>
    </ligand>
</feature>
<evidence type="ECO:0000256" key="2">
    <source>
        <dbReference type="PIRSR" id="PIRSR005965-1"/>
    </source>
</evidence>
<dbReference type="Proteomes" id="UP000320839">
    <property type="component" value="Chromosome"/>
</dbReference>
<comment type="catalytic activity">
    <reaction evidence="3">
        <text>chorismate = prephenate</text>
        <dbReference type="Rhea" id="RHEA:13897"/>
        <dbReference type="ChEBI" id="CHEBI:29748"/>
        <dbReference type="ChEBI" id="CHEBI:29934"/>
        <dbReference type="EC" id="5.4.99.5"/>
    </reaction>
</comment>
<dbReference type="GO" id="GO:0008652">
    <property type="term" value="P:amino acid biosynthetic process"/>
    <property type="evidence" value="ECO:0007669"/>
    <property type="project" value="UniProtKB-UniRule"/>
</dbReference>
<evidence type="ECO:0000313" key="5">
    <source>
        <dbReference type="Proteomes" id="UP000320839"/>
    </source>
</evidence>